<dbReference type="NCBIfam" id="TIGR02577">
    <property type="entry name" value="cas_TM1794_Cmr2"/>
    <property type="match status" value="1"/>
</dbReference>
<organism evidence="5 6">
    <name type="scientific">Acidianus brierleyi</name>
    <dbReference type="NCBI Taxonomy" id="41673"/>
    <lineage>
        <taxon>Archaea</taxon>
        <taxon>Thermoproteota</taxon>
        <taxon>Thermoprotei</taxon>
        <taxon>Sulfolobales</taxon>
        <taxon>Sulfolobaceae</taxon>
        <taxon>Acidianus</taxon>
    </lineage>
</organism>
<dbReference type="GO" id="GO:0051607">
    <property type="term" value="P:defense response to virus"/>
    <property type="evidence" value="ECO:0007669"/>
    <property type="project" value="UniProtKB-KW"/>
</dbReference>
<dbReference type="Pfam" id="PF22335">
    <property type="entry name" value="Cas10-Cmr2_palm2"/>
    <property type="match status" value="1"/>
</dbReference>
<dbReference type="KEGG" id="abri:DFR85_04865"/>
<dbReference type="AlphaFoldDB" id="A0A2U9IIP8"/>
<dbReference type="OrthoDB" id="148218at2157"/>
<dbReference type="CDD" id="cd09679">
    <property type="entry name" value="Cas10_III"/>
    <property type="match status" value="1"/>
</dbReference>
<dbReference type="Gene3D" id="3.30.70.2220">
    <property type="entry name" value="CRISPR-Cas system, Cmr2 subunit, D1 domain, cysteine cluster"/>
    <property type="match status" value="1"/>
</dbReference>
<keyword evidence="6" id="KW-1185">Reference proteome</keyword>
<dbReference type="InterPro" id="IPR024615">
    <property type="entry name" value="CRISPR-assoc_Cmr2_N"/>
</dbReference>
<keyword evidence="1" id="KW-0547">Nucleotide-binding</keyword>
<dbReference type="GO" id="GO:0000166">
    <property type="term" value="F:nucleotide binding"/>
    <property type="evidence" value="ECO:0007669"/>
    <property type="project" value="UniProtKB-KW"/>
</dbReference>
<dbReference type="InterPro" id="IPR013407">
    <property type="entry name" value="CRISPR-assoc_prot_Cmr2"/>
</dbReference>
<dbReference type="Pfam" id="PF12469">
    <property type="entry name" value="Cmr2_N"/>
    <property type="match status" value="1"/>
</dbReference>
<feature type="domain" description="Cas10/Cmr2 second palm" evidence="4">
    <location>
        <begin position="637"/>
        <end position="753"/>
    </location>
</feature>
<evidence type="ECO:0000259" key="4">
    <source>
        <dbReference type="Pfam" id="PF22335"/>
    </source>
</evidence>
<evidence type="ECO:0000256" key="2">
    <source>
        <dbReference type="ARBA" id="ARBA00023118"/>
    </source>
</evidence>
<reference evidence="5 6" key="1">
    <citation type="submission" date="2018-05" db="EMBL/GenBank/DDBJ databases">
        <title>Complete Genome Sequences of Extremely Thermoacidophilic, Metal-Mobilizing Type-Strain Members of the Archaeal Family Sulfolobaceae: Acidianus brierleyi DSM-1651T, Acidianus sulfidivorans DSM-18786T, Metallosphaera hakonensis DSM-7519T, and Metallosphaera prunae DSM-10039T.</title>
        <authorList>
            <person name="Counts J.A."/>
            <person name="Kelly R.M."/>
        </authorList>
    </citation>
    <scope>NUCLEOTIDE SEQUENCE [LARGE SCALE GENOMIC DNA]</scope>
    <source>
        <strain evidence="5 6">DSM 1651</strain>
    </source>
</reference>
<sequence>MKQTVGSLALPMLKNNEAKKAKQIVHSADIYASEFNRWVLNYLYLSHVSGGMVKYFNFHNIFNPEKFSESNYDINKNNLEKFSNKFKSIINTNNISSIGDLYFLIYTIYEPLWIYYNLPVEVEDSRAPYFTIFDHLYASAAMVNWTYFNGKPKKTKPVKPSGFYVVIDIPGVQGIINSARKASDYWAGSWMLSMIIWLTAWQLIKEYGPDVLLAPTARFNPLYYAMVMNYLKTKGVIDDSTRKEIDEILNSVLGDLSGIYDYKNFLREPIIPATISLILAKEERSCEIKTKILKYYRDAYNCIAKEIPRGKIESGLCKEFITAFGIEKLNSGKNEEPFVRALVKEAERYTDMLLIRPAIYIIDIDEVKSEIEKDINNHEDLHKIQPSIYKQPSKYKWNHKMENDPCELSPYFSSYYLFHYISTKLYREKIKEIYKREVLPKPEWFNNLERKFDYKNGGKDWEYCTVCGNEPAIFNFRKKEREDDYSKETKCELKNLVNYDSNRLEENDEGLSRLKVWFKPGEKLGPLCILKRGLYYSLHYAGLKVFMSTDDIAYSYYKEAINPEVENIEGCEKFEEFLNSEETNVYATFGNPITARKVINKCSSITEKSLSCLTKEYDIDRATKSFVNTIKGYRDSYAIIKADADDMTELARAEINAVKYIKITNNIKTNNIEKSYDYACSLAEIINNGYILMSPTYRVALSTAMMITLLRDIKTVEVDNYGQIIYAGGDDVVALVPIDRLIDTLIGLEKNFVSEDGFFKVRNWYIPSMSPHGRSFSVRISNIADFMTNEIQTATELLNEVKTVEWCSNGDYKKKFSVIISSSRSNYVSILPMGDFKNLELLKKMWLLNLSGILSSSVFEDYEMGFKKLVDPLSDKENAQLINRLINYVLIRNNGKDLKRDFKINIMHVTARDYKKSNIFDEIFKTFRLMRGIL</sequence>
<accession>A0A2U9IIP8</accession>
<dbReference type="Proteomes" id="UP000248044">
    <property type="component" value="Chromosome"/>
</dbReference>
<gene>
    <name evidence="5" type="primary">cas10</name>
    <name evidence="5" type="ORF">DFR85_04865</name>
</gene>
<evidence type="ECO:0000313" key="5">
    <source>
        <dbReference type="EMBL" id="AWR95909.1"/>
    </source>
</evidence>
<dbReference type="EMBL" id="CP029289">
    <property type="protein sequence ID" value="AWR95909.1"/>
    <property type="molecule type" value="Genomic_DNA"/>
</dbReference>
<dbReference type="InterPro" id="IPR054767">
    <property type="entry name" value="Cas10-Cmr2_palm2"/>
</dbReference>
<keyword evidence="2" id="KW-0051">Antiviral defense</keyword>
<evidence type="ECO:0000256" key="1">
    <source>
        <dbReference type="ARBA" id="ARBA00022741"/>
    </source>
</evidence>
<dbReference type="Gene3D" id="3.30.70.270">
    <property type="match status" value="1"/>
</dbReference>
<proteinExistence type="predicted"/>
<evidence type="ECO:0000313" key="6">
    <source>
        <dbReference type="Proteomes" id="UP000248044"/>
    </source>
</evidence>
<protein>
    <submittedName>
        <fullName evidence="5">Type III-B CRISPR-associated protein Cas10/Cmr2</fullName>
    </submittedName>
</protein>
<dbReference type="InterPro" id="IPR043128">
    <property type="entry name" value="Rev_trsase/Diguanyl_cyclase"/>
</dbReference>
<feature type="domain" description="CRISPR-associated protein Cmr2 N-terminal" evidence="3">
    <location>
        <begin position="164"/>
        <end position="305"/>
    </location>
</feature>
<name>A0A2U9IIP8_9CREN</name>
<evidence type="ECO:0000259" key="3">
    <source>
        <dbReference type="Pfam" id="PF12469"/>
    </source>
</evidence>
<dbReference type="InterPro" id="IPR038242">
    <property type="entry name" value="Cmr2_N"/>
</dbReference>